<accession>A0ABX0U8W2</accession>
<reference evidence="2 3" key="1">
    <citation type="submission" date="2020-03" db="EMBL/GenBank/DDBJ databases">
        <title>Genomic Encyclopedia of Type Strains, Phase IV (KMG-IV): sequencing the most valuable type-strain genomes for metagenomic binning, comparative biology and taxonomic classification.</title>
        <authorList>
            <person name="Goeker M."/>
        </authorList>
    </citation>
    <scope>NUCLEOTIDE SEQUENCE [LARGE SCALE GENOMIC DNA]</scope>
    <source>
        <strain evidence="2 3">DSM 22753</strain>
    </source>
</reference>
<keyword evidence="1" id="KW-0732">Signal</keyword>
<evidence type="ECO:0008006" key="4">
    <source>
        <dbReference type="Google" id="ProtNLM"/>
    </source>
</evidence>
<dbReference type="Proteomes" id="UP000788153">
    <property type="component" value="Unassembled WGS sequence"/>
</dbReference>
<gene>
    <name evidence="2" type="ORF">FHT01_002745</name>
</gene>
<evidence type="ECO:0000256" key="1">
    <source>
        <dbReference type="SAM" id="SignalP"/>
    </source>
</evidence>
<name>A0ABX0U8W2_9SPHN</name>
<dbReference type="EMBL" id="JAASQP010000001">
    <property type="protein sequence ID" value="NIJ25203.1"/>
    <property type="molecule type" value="Genomic_DNA"/>
</dbReference>
<proteinExistence type="predicted"/>
<keyword evidence="3" id="KW-1185">Reference proteome</keyword>
<organism evidence="2 3">
    <name type="scientific">Sphingomonas japonica</name>
    <dbReference type="NCBI Taxonomy" id="511662"/>
    <lineage>
        <taxon>Bacteria</taxon>
        <taxon>Pseudomonadati</taxon>
        <taxon>Pseudomonadota</taxon>
        <taxon>Alphaproteobacteria</taxon>
        <taxon>Sphingomonadales</taxon>
        <taxon>Sphingomonadaceae</taxon>
        <taxon>Sphingomonas</taxon>
    </lineage>
</organism>
<feature type="chain" id="PRO_5045657250" description="YARHG domain-containing protein" evidence="1">
    <location>
        <begin position="20"/>
        <end position="93"/>
    </location>
</feature>
<evidence type="ECO:0000313" key="3">
    <source>
        <dbReference type="Proteomes" id="UP000788153"/>
    </source>
</evidence>
<dbReference type="RefSeq" id="WP_140047650.1">
    <property type="nucleotide sequence ID" value="NZ_BAAAEV010000001.1"/>
</dbReference>
<sequence>MRNTVFAKAVLAAFGGSLAVIMPIIPAGANAFQVCNEAALYCKYGNWKELGIYETFPECMAAENEIRCGDQFAKLEGGTLAIRSNSLEHERLN</sequence>
<comment type="caution">
    <text evidence="2">The sequence shown here is derived from an EMBL/GenBank/DDBJ whole genome shotgun (WGS) entry which is preliminary data.</text>
</comment>
<feature type="signal peptide" evidence="1">
    <location>
        <begin position="1"/>
        <end position="19"/>
    </location>
</feature>
<evidence type="ECO:0000313" key="2">
    <source>
        <dbReference type="EMBL" id="NIJ25203.1"/>
    </source>
</evidence>
<protein>
    <recommendedName>
        <fullName evidence="4">YARHG domain-containing protein</fullName>
    </recommendedName>
</protein>